<dbReference type="SUPFAM" id="SSF48726">
    <property type="entry name" value="Immunoglobulin"/>
    <property type="match status" value="1"/>
</dbReference>
<feature type="compositionally biased region" description="Polar residues" evidence="5">
    <location>
        <begin position="168"/>
        <end position="178"/>
    </location>
</feature>
<reference evidence="9" key="1">
    <citation type="journal article" date="2019" name="IScience">
        <title>Narwhal Genome Reveals Long-Term Low Genetic Diversity despite Current Large Abundance Size.</title>
        <authorList>
            <person name="Westbury M.V."/>
            <person name="Petersen B."/>
            <person name="Garde E."/>
            <person name="Heide-Jorgensen M.P."/>
            <person name="Lorenzen E.D."/>
        </authorList>
    </citation>
    <scope>NUCLEOTIDE SEQUENCE [LARGE SCALE GENOMIC DNA]</scope>
</reference>
<dbReference type="InterPro" id="IPR013783">
    <property type="entry name" value="Ig-like_fold"/>
</dbReference>
<keyword evidence="2" id="KW-0732">Signal</keyword>
<evidence type="ECO:0000313" key="8">
    <source>
        <dbReference type="EMBL" id="TKC48395.1"/>
    </source>
</evidence>
<evidence type="ECO:0000256" key="5">
    <source>
        <dbReference type="SAM" id="MobiDB-lite"/>
    </source>
</evidence>
<accession>A0A4U1FF72</accession>
<keyword evidence="6" id="KW-0812">Transmembrane</keyword>
<dbReference type="PANTHER" id="PTHR12080">
    <property type="entry name" value="SIGNALING LYMPHOCYTIC ACTIVATION MOLECULE"/>
    <property type="match status" value="1"/>
</dbReference>
<feature type="non-terminal residue" evidence="8">
    <location>
        <position position="178"/>
    </location>
</feature>
<evidence type="ECO:0000256" key="2">
    <source>
        <dbReference type="ARBA" id="ARBA00022729"/>
    </source>
</evidence>
<comment type="subcellular location">
    <subcellularLocation>
        <location evidence="1">Membrane</location>
    </subcellularLocation>
</comment>
<dbReference type="InterPro" id="IPR036179">
    <property type="entry name" value="Ig-like_dom_sf"/>
</dbReference>
<dbReference type="PANTHER" id="PTHR12080:SF103">
    <property type="entry name" value="SLAM FAMILY MEMBER 5"/>
    <property type="match status" value="1"/>
</dbReference>
<sequence>MTSVNSTCNVTLTCSVEKEEKNVTYSWSPLGEEGNVLRVFQTPDNQELTYTCTAWNPVSNNSDSISAQQLCADIAMGLHTHRTGLLSGLAVLSLLLIILPSVILFLLHKRGQGSYLKTFSKNPVPRDTQTAELRIYDEIPQSKVRWCYSWVSTTGPQDKESWAAGTAKSLTGSNQEIP</sequence>
<dbReference type="GO" id="GO:0042110">
    <property type="term" value="P:T cell activation"/>
    <property type="evidence" value="ECO:0007669"/>
    <property type="project" value="TreeGrafter"/>
</dbReference>
<dbReference type="Gene3D" id="2.60.40.10">
    <property type="entry name" value="Immunoglobulins"/>
    <property type="match status" value="1"/>
</dbReference>
<feature type="transmembrane region" description="Helical" evidence="6">
    <location>
        <begin position="85"/>
        <end position="107"/>
    </location>
</feature>
<dbReference type="PROSITE" id="PS50835">
    <property type="entry name" value="IG_LIKE"/>
    <property type="match status" value="1"/>
</dbReference>
<gene>
    <name evidence="8" type="ORF">EI555_001945</name>
</gene>
<dbReference type="GO" id="GO:0071639">
    <property type="term" value="P:positive regulation of monocyte chemotactic protein-1 production"/>
    <property type="evidence" value="ECO:0007669"/>
    <property type="project" value="TreeGrafter"/>
</dbReference>
<feature type="domain" description="Ig-like" evidence="7">
    <location>
        <begin position="1"/>
        <end position="66"/>
    </location>
</feature>
<dbReference type="FunFam" id="2.60.40.10:FF:000470">
    <property type="entry name" value="SLAM family member 7"/>
    <property type="match status" value="1"/>
</dbReference>
<dbReference type="GO" id="GO:0009897">
    <property type="term" value="C:external side of plasma membrane"/>
    <property type="evidence" value="ECO:0007669"/>
    <property type="project" value="TreeGrafter"/>
</dbReference>
<dbReference type="AlphaFoldDB" id="A0A4U1FF72"/>
<evidence type="ECO:0000313" key="9">
    <source>
        <dbReference type="Proteomes" id="UP000308365"/>
    </source>
</evidence>
<organism evidence="8 9">
    <name type="scientific">Monodon monoceros</name>
    <name type="common">Narwhal</name>
    <name type="synonym">Ceratodon monodon</name>
    <dbReference type="NCBI Taxonomy" id="40151"/>
    <lineage>
        <taxon>Eukaryota</taxon>
        <taxon>Metazoa</taxon>
        <taxon>Chordata</taxon>
        <taxon>Craniata</taxon>
        <taxon>Vertebrata</taxon>
        <taxon>Euteleostomi</taxon>
        <taxon>Mammalia</taxon>
        <taxon>Eutheria</taxon>
        <taxon>Laurasiatheria</taxon>
        <taxon>Artiodactyla</taxon>
        <taxon>Whippomorpha</taxon>
        <taxon>Cetacea</taxon>
        <taxon>Odontoceti</taxon>
        <taxon>Monodontidae</taxon>
        <taxon>Monodon</taxon>
    </lineage>
</organism>
<keyword evidence="4" id="KW-0325">Glycoprotein</keyword>
<evidence type="ECO:0000256" key="6">
    <source>
        <dbReference type="SAM" id="Phobius"/>
    </source>
</evidence>
<dbReference type="GO" id="GO:0032715">
    <property type="term" value="P:negative regulation of interleukin-6 production"/>
    <property type="evidence" value="ECO:0007669"/>
    <property type="project" value="TreeGrafter"/>
</dbReference>
<feature type="region of interest" description="Disordered" evidence="5">
    <location>
        <begin position="156"/>
        <end position="178"/>
    </location>
</feature>
<evidence type="ECO:0000256" key="4">
    <source>
        <dbReference type="ARBA" id="ARBA00023180"/>
    </source>
</evidence>
<dbReference type="EMBL" id="RWIC01000162">
    <property type="protein sequence ID" value="TKC48395.1"/>
    <property type="molecule type" value="Genomic_DNA"/>
</dbReference>
<evidence type="ECO:0000256" key="1">
    <source>
        <dbReference type="ARBA" id="ARBA00004370"/>
    </source>
</evidence>
<dbReference type="InterPro" id="IPR007110">
    <property type="entry name" value="Ig-like_dom"/>
</dbReference>
<keyword evidence="6" id="KW-1133">Transmembrane helix</keyword>
<comment type="caution">
    <text evidence="8">The sequence shown here is derived from an EMBL/GenBank/DDBJ whole genome shotgun (WGS) entry which is preliminary data.</text>
</comment>
<dbReference type="InterPro" id="IPR015631">
    <property type="entry name" value="CD2/SLAM_rcpt"/>
</dbReference>
<protein>
    <recommendedName>
        <fullName evidence="7">Ig-like domain-containing protein</fullName>
    </recommendedName>
</protein>
<evidence type="ECO:0000259" key="7">
    <source>
        <dbReference type="PROSITE" id="PS50835"/>
    </source>
</evidence>
<evidence type="ECO:0000256" key="3">
    <source>
        <dbReference type="ARBA" id="ARBA00023136"/>
    </source>
</evidence>
<dbReference type="GO" id="GO:0032760">
    <property type="term" value="P:positive regulation of tumor necrosis factor production"/>
    <property type="evidence" value="ECO:0007669"/>
    <property type="project" value="TreeGrafter"/>
</dbReference>
<name>A0A4U1FF72_MONMO</name>
<proteinExistence type="predicted"/>
<dbReference type="GO" id="GO:0043030">
    <property type="term" value="P:regulation of macrophage activation"/>
    <property type="evidence" value="ECO:0007669"/>
    <property type="project" value="TreeGrafter"/>
</dbReference>
<keyword evidence="3 6" id="KW-0472">Membrane</keyword>
<dbReference type="Proteomes" id="UP000308365">
    <property type="component" value="Unassembled WGS sequence"/>
</dbReference>